<evidence type="ECO:0000256" key="8">
    <source>
        <dbReference type="ARBA" id="ARBA00022842"/>
    </source>
</evidence>
<dbReference type="NCBIfam" id="NF045515">
    <property type="entry name" value="Glp_gephyrin"/>
    <property type="match status" value="1"/>
</dbReference>
<dbReference type="PANTHER" id="PTHR10192">
    <property type="entry name" value="MOLYBDOPTERIN BIOSYNTHESIS PROTEIN"/>
    <property type="match status" value="1"/>
</dbReference>
<evidence type="ECO:0000256" key="7">
    <source>
        <dbReference type="ARBA" id="ARBA00022723"/>
    </source>
</evidence>
<comment type="function">
    <text evidence="2 11">Catalyzes the insertion of molybdate into adenylated molybdopterin with the concomitant release of AMP.</text>
</comment>
<protein>
    <recommendedName>
        <fullName evidence="11">Molybdopterin molybdenumtransferase</fullName>
        <ecNumber evidence="11">2.10.1.1</ecNumber>
    </recommendedName>
</protein>
<dbReference type="EMBL" id="LT670848">
    <property type="protein sequence ID" value="SHM72372.1"/>
    <property type="molecule type" value="Genomic_DNA"/>
</dbReference>
<dbReference type="Gene3D" id="3.90.105.10">
    <property type="entry name" value="Molybdopterin biosynthesis moea protein, domain 2"/>
    <property type="match status" value="1"/>
</dbReference>
<keyword evidence="7 11" id="KW-0479">Metal-binding</keyword>
<evidence type="ECO:0000256" key="5">
    <source>
        <dbReference type="ARBA" id="ARBA00022505"/>
    </source>
</evidence>
<dbReference type="Proteomes" id="UP000190235">
    <property type="component" value="Chromosome I"/>
</dbReference>
<dbReference type="OrthoDB" id="9804758at2"/>
<evidence type="ECO:0000259" key="12">
    <source>
        <dbReference type="SMART" id="SM00852"/>
    </source>
</evidence>
<feature type="domain" description="MoaB/Mog" evidence="12">
    <location>
        <begin position="174"/>
        <end position="312"/>
    </location>
</feature>
<comment type="pathway">
    <text evidence="3 11">Cofactor biosynthesis; molybdopterin biosynthesis.</text>
</comment>
<dbReference type="InterPro" id="IPR005111">
    <property type="entry name" value="MoeA_C_domain_IV"/>
</dbReference>
<dbReference type="RefSeq" id="WP_079734867.1">
    <property type="nucleotide sequence ID" value="NZ_LT670848.1"/>
</dbReference>
<dbReference type="SUPFAM" id="SSF63867">
    <property type="entry name" value="MoeA C-terminal domain-like"/>
    <property type="match status" value="1"/>
</dbReference>
<comment type="similarity">
    <text evidence="4 11">Belongs to the MoeA family.</text>
</comment>
<dbReference type="FunFam" id="3.40.980.10:FF:000004">
    <property type="entry name" value="Molybdopterin molybdenumtransferase"/>
    <property type="match status" value="1"/>
</dbReference>
<dbReference type="SUPFAM" id="SSF63882">
    <property type="entry name" value="MoeA N-terminal region -like"/>
    <property type="match status" value="1"/>
</dbReference>
<comment type="cofactor">
    <cofactor evidence="1 11">
        <name>Mg(2+)</name>
        <dbReference type="ChEBI" id="CHEBI:18420"/>
    </cofactor>
</comment>
<evidence type="ECO:0000256" key="6">
    <source>
        <dbReference type="ARBA" id="ARBA00022679"/>
    </source>
</evidence>
<dbReference type="GO" id="GO:0006777">
    <property type="term" value="P:Mo-molybdopterin cofactor biosynthetic process"/>
    <property type="evidence" value="ECO:0007669"/>
    <property type="project" value="UniProtKB-UniRule"/>
</dbReference>
<dbReference type="InterPro" id="IPR038987">
    <property type="entry name" value="MoeA-like"/>
</dbReference>
<organism evidence="13 14">
    <name type="scientific">Salegentibacter salegens</name>
    <dbReference type="NCBI Taxonomy" id="143223"/>
    <lineage>
        <taxon>Bacteria</taxon>
        <taxon>Pseudomonadati</taxon>
        <taxon>Bacteroidota</taxon>
        <taxon>Flavobacteriia</taxon>
        <taxon>Flavobacteriales</taxon>
        <taxon>Flavobacteriaceae</taxon>
        <taxon>Salegentibacter</taxon>
    </lineage>
</organism>
<keyword evidence="8 11" id="KW-0460">Magnesium</keyword>
<evidence type="ECO:0000256" key="10">
    <source>
        <dbReference type="ARBA" id="ARBA00047317"/>
    </source>
</evidence>
<keyword evidence="14" id="KW-1185">Reference proteome</keyword>
<dbReference type="UniPathway" id="UPA00344"/>
<accession>A0A1M7L3P9</accession>
<dbReference type="Pfam" id="PF03453">
    <property type="entry name" value="MoeA_N"/>
    <property type="match status" value="1"/>
</dbReference>
<keyword evidence="6 11" id="KW-0808">Transferase</keyword>
<proteinExistence type="inferred from homology"/>
<dbReference type="AlphaFoldDB" id="A0A1M7L3P9"/>
<name>A0A1M7L3P9_9FLAO</name>
<dbReference type="Pfam" id="PF03454">
    <property type="entry name" value="MoeA_C"/>
    <property type="match status" value="1"/>
</dbReference>
<sequence>MISVEQAKKILAENSERGQIIEKKLGECLGLILAENIYSPIDVPSFDNSAMDGYAMNFDENSRSWVVSNIIQAGDTSEINIASGKAARIFTGAKIPKGTNTVIPQELIEVIEVDQIKYIGDKISSGSNVRLKGSQSKKNSLILEKGQIFGAGQIGLFASVGVSQVKVFATPKVGFIVTGNELKEPGTPLKDGEIYNSNGPMLEALLKESGVKQIKSYKAPDDKASLQKIIDQALSENDILLLSGGISVGDYDFVKDCLNAAKVEELFYKIKQRPGKPMFAGKKDKKMIFALPGNPASVHSCFIQYVRPSIKHWLGKTAVWEADHKLKITEDIPKKPGFTYFMKGRKVNNSVELLKGQQSFNLQAFATAECLLELPAESSEVTAGTKVKVYDL</sequence>
<dbReference type="InterPro" id="IPR005110">
    <property type="entry name" value="MoeA_linker/N"/>
</dbReference>
<reference evidence="14" key="1">
    <citation type="submission" date="2016-11" db="EMBL/GenBank/DDBJ databases">
        <authorList>
            <person name="Varghese N."/>
            <person name="Submissions S."/>
        </authorList>
    </citation>
    <scope>NUCLEOTIDE SEQUENCE [LARGE SCALE GENOMIC DNA]</scope>
    <source>
        <strain evidence="14">ACAM 48</strain>
    </source>
</reference>
<gene>
    <name evidence="13" type="ORF">SAMN05878281_1714</name>
</gene>
<keyword evidence="5 11" id="KW-0500">Molybdenum</keyword>
<comment type="catalytic activity">
    <reaction evidence="10">
        <text>adenylyl-molybdopterin + molybdate = Mo-molybdopterin + AMP + H(+)</text>
        <dbReference type="Rhea" id="RHEA:35047"/>
        <dbReference type="ChEBI" id="CHEBI:15378"/>
        <dbReference type="ChEBI" id="CHEBI:36264"/>
        <dbReference type="ChEBI" id="CHEBI:62727"/>
        <dbReference type="ChEBI" id="CHEBI:71302"/>
        <dbReference type="ChEBI" id="CHEBI:456215"/>
        <dbReference type="EC" id="2.10.1.1"/>
    </reaction>
</comment>
<dbReference type="GO" id="GO:0046872">
    <property type="term" value="F:metal ion binding"/>
    <property type="evidence" value="ECO:0007669"/>
    <property type="project" value="UniProtKB-UniRule"/>
</dbReference>
<evidence type="ECO:0000256" key="1">
    <source>
        <dbReference type="ARBA" id="ARBA00001946"/>
    </source>
</evidence>
<dbReference type="PANTHER" id="PTHR10192:SF5">
    <property type="entry name" value="GEPHYRIN"/>
    <property type="match status" value="1"/>
</dbReference>
<dbReference type="SUPFAM" id="SSF53218">
    <property type="entry name" value="Molybdenum cofactor biosynthesis proteins"/>
    <property type="match status" value="1"/>
</dbReference>
<evidence type="ECO:0000256" key="9">
    <source>
        <dbReference type="ARBA" id="ARBA00023150"/>
    </source>
</evidence>
<evidence type="ECO:0000256" key="3">
    <source>
        <dbReference type="ARBA" id="ARBA00005046"/>
    </source>
</evidence>
<dbReference type="Gene3D" id="2.170.190.11">
    <property type="entry name" value="Molybdopterin biosynthesis moea protein, domain 3"/>
    <property type="match status" value="1"/>
</dbReference>
<dbReference type="STRING" id="143223.SAMN05878281_1714"/>
<dbReference type="InterPro" id="IPR001453">
    <property type="entry name" value="MoaB/Mog_dom"/>
</dbReference>
<evidence type="ECO:0000313" key="13">
    <source>
        <dbReference type="EMBL" id="SHM72372.1"/>
    </source>
</evidence>
<dbReference type="InterPro" id="IPR036688">
    <property type="entry name" value="MoeA_C_domain_IV_sf"/>
</dbReference>
<dbReference type="Gene3D" id="3.40.980.10">
    <property type="entry name" value="MoaB/Mog-like domain"/>
    <property type="match status" value="1"/>
</dbReference>
<evidence type="ECO:0000313" key="14">
    <source>
        <dbReference type="Proteomes" id="UP000190235"/>
    </source>
</evidence>
<dbReference type="NCBIfam" id="TIGR00177">
    <property type="entry name" value="molyb_syn"/>
    <property type="match status" value="1"/>
</dbReference>
<evidence type="ECO:0000256" key="2">
    <source>
        <dbReference type="ARBA" id="ARBA00002901"/>
    </source>
</evidence>
<dbReference type="Gene3D" id="2.40.340.10">
    <property type="entry name" value="MoeA, C-terminal, domain IV"/>
    <property type="match status" value="1"/>
</dbReference>
<dbReference type="SMART" id="SM00852">
    <property type="entry name" value="MoCF_biosynth"/>
    <property type="match status" value="1"/>
</dbReference>
<evidence type="ECO:0000256" key="11">
    <source>
        <dbReference type="RuleBase" id="RU365090"/>
    </source>
</evidence>
<dbReference type="GO" id="GO:0061599">
    <property type="term" value="F:molybdopterin molybdotransferase activity"/>
    <property type="evidence" value="ECO:0007669"/>
    <property type="project" value="UniProtKB-UniRule"/>
</dbReference>
<dbReference type="GO" id="GO:0005829">
    <property type="term" value="C:cytosol"/>
    <property type="evidence" value="ECO:0007669"/>
    <property type="project" value="TreeGrafter"/>
</dbReference>
<dbReference type="Pfam" id="PF00994">
    <property type="entry name" value="MoCF_biosynth"/>
    <property type="match status" value="1"/>
</dbReference>
<keyword evidence="9 11" id="KW-0501">Molybdenum cofactor biosynthesis</keyword>
<evidence type="ECO:0000256" key="4">
    <source>
        <dbReference type="ARBA" id="ARBA00010763"/>
    </source>
</evidence>
<dbReference type="InterPro" id="IPR036425">
    <property type="entry name" value="MoaB/Mog-like_dom_sf"/>
</dbReference>
<dbReference type="InterPro" id="IPR036135">
    <property type="entry name" value="MoeA_linker/N_sf"/>
</dbReference>
<dbReference type="CDD" id="cd00887">
    <property type="entry name" value="MoeA"/>
    <property type="match status" value="1"/>
</dbReference>
<dbReference type="EC" id="2.10.1.1" evidence="11"/>